<reference evidence="1" key="1">
    <citation type="journal article" date="2022" name="Arch. Microbiol.">
        <title>Microbulbifer okhotskensis sp. nov., isolated from a deep bottom sediment of the Okhotsk Sea.</title>
        <authorList>
            <person name="Romanenko L."/>
            <person name="Kurilenko V."/>
            <person name="Otstavnykh N."/>
            <person name="Velansky P."/>
            <person name="Isaeva M."/>
            <person name="Mikhailov V."/>
        </authorList>
    </citation>
    <scope>NUCLEOTIDE SEQUENCE</scope>
    <source>
        <strain evidence="1">OS29</strain>
    </source>
</reference>
<gene>
    <name evidence="1" type="ORF">MO867_18040</name>
</gene>
<proteinExistence type="predicted"/>
<dbReference type="RefSeq" id="WP_252471766.1">
    <property type="nucleotide sequence ID" value="NZ_JALBWM010000115.1"/>
</dbReference>
<keyword evidence="2" id="KW-1185">Reference proteome</keyword>
<comment type="caution">
    <text evidence="1">The sequence shown here is derived from an EMBL/GenBank/DDBJ whole genome shotgun (WGS) entry which is preliminary data.</text>
</comment>
<sequence>MRPSQLKRGDKIFYRSILGVEQVAYFQKRIPSRGKGQPAQNYLRFPEFVGLDGPGRMMTVLAW</sequence>
<accession>A0A9X2ER16</accession>
<name>A0A9X2ER16_9GAMM</name>
<protein>
    <submittedName>
        <fullName evidence="1">Uncharacterized protein</fullName>
    </submittedName>
</protein>
<evidence type="ECO:0000313" key="1">
    <source>
        <dbReference type="EMBL" id="MCO1336235.1"/>
    </source>
</evidence>
<evidence type="ECO:0000313" key="2">
    <source>
        <dbReference type="Proteomes" id="UP001139028"/>
    </source>
</evidence>
<organism evidence="1 2">
    <name type="scientific">Microbulbifer okhotskensis</name>
    <dbReference type="NCBI Taxonomy" id="2926617"/>
    <lineage>
        <taxon>Bacteria</taxon>
        <taxon>Pseudomonadati</taxon>
        <taxon>Pseudomonadota</taxon>
        <taxon>Gammaproteobacteria</taxon>
        <taxon>Cellvibrionales</taxon>
        <taxon>Microbulbiferaceae</taxon>
        <taxon>Microbulbifer</taxon>
    </lineage>
</organism>
<dbReference type="AlphaFoldDB" id="A0A9X2ER16"/>
<dbReference type="EMBL" id="JALBWM010000115">
    <property type="protein sequence ID" value="MCO1336235.1"/>
    <property type="molecule type" value="Genomic_DNA"/>
</dbReference>
<dbReference type="Proteomes" id="UP001139028">
    <property type="component" value="Unassembled WGS sequence"/>
</dbReference>